<comment type="subcellular location">
    <subcellularLocation>
        <location evidence="1">Nucleus</location>
    </subcellularLocation>
</comment>
<dbReference type="PANTHER" id="PTHR47999">
    <property type="entry name" value="TRANSCRIPTION FACTOR MYB8-RELATED-RELATED"/>
    <property type="match status" value="1"/>
</dbReference>
<keyword evidence="7" id="KW-0539">Nucleus</keyword>
<keyword evidence="4" id="KW-0238">DNA-binding</keyword>
<dbReference type="FunFam" id="1.10.10.60:FF:000218">
    <property type="entry name" value="Myb transcription factor"/>
    <property type="match status" value="1"/>
</dbReference>
<dbReference type="GO" id="GO:0003677">
    <property type="term" value="F:DNA binding"/>
    <property type="evidence" value="ECO:0007669"/>
    <property type="project" value="UniProtKB-KW"/>
</dbReference>
<dbReference type="GO" id="GO:0080090">
    <property type="term" value="P:regulation of primary metabolic process"/>
    <property type="evidence" value="ECO:0007669"/>
    <property type="project" value="UniProtKB-ARBA"/>
</dbReference>
<organism evidence="10 11">
    <name type="scientific">Trapa natans</name>
    <name type="common">Water chestnut</name>
    <dbReference type="NCBI Taxonomy" id="22666"/>
    <lineage>
        <taxon>Eukaryota</taxon>
        <taxon>Viridiplantae</taxon>
        <taxon>Streptophyta</taxon>
        <taxon>Embryophyta</taxon>
        <taxon>Tracheophyta</taxon>
        <taxon>Spermatophyta</taxon>
        <taxon>Magnoliopsida</taxon>
        <taxon>eudicotyledons</taxon>
        <taxon>Gunneridae</taxon>
        <taxon>Pentapetalae</taxon>
        <taxon>rosids</taxon>
        <taxon>malvids</taxon>
        <taxon>Myrtales</taxon>
        <taxon>Lythraceae</taxon>
        <taxon>Trapa</taxon>
    </lineage>
</organism>
<dbReference type="Proteomes" id="UP001346149">
    <property type="component" value="Unassembled WGS sequence"/>
</dbReference>
<evidence type="ECO:0000256" key="4">
    <source>
        <dbReference type="ARBA" id="ARBA00023125"/>
    </source>
</evidence>
<evidence type="ECO:0000313" key="11">
    <source>
        <dbReference type="Proteomes" id="UP001346149"/>
    </source>
</evidence>
<reference evidence="10 11" key="1">
    <citation type="journal article" date="2023" name="Hortic Res">
        <title>Pangenome of water caltrop reveals structural variations and asymmetric subgenome divergence after allopolyploidization.</title>
        <authorList>
            <person name="Zhang X."/>
            <person name="Chen Y."/>
            <person name="Wang L."/>
            <person name="Yuan Y."/>
            <person name="Fang M."/>
            <person name="Shi L."/>
            <person name="Lu R."/>
            <person name="Comes H.P."/>
            <person name="Ma Y."/>
            <person name="Chen Y."/>
            <person name="Huang G."/>
            <person name="Zhou Y."/>
            <person name="Zheng Z."/>
            <person name="Qiu Y."/>
        </authorList>
    </citation>
    <scope>NUCLEOTIDE SEQUENCE [LARGE SCALE GENOMIC DNA]</scope>
    <source>
        <strain evidence="10">F231</strain>
    </source>
</reference>
<feature type="domain" description="Myb-like" evidence="8">
    <location>
        <begin position="57"/>
        <end position="107"/>
    </location>
</feature>
<dbReference type="SMART" id="SM00717">
    <property type="entry name" value="SANT"/>
    <property type="match status" value="2"/>
</dbReference>
<keyword evidence="3" id="KW-0805">Transcription regulation</keyword>
<evidence type="ECO:0000256" key="2">
    <source>
        <dbReference type="ARBA" id="ARBA00022737"/>
    </source>
</evidence>
<dbReference type="CDD" id="cd00167">
    <property type="entry name" value="SANT"/>
    <property type="match status" value="2"/>
</dbReference>
<keyword evidence="11" id="KW-1185">Reference proteome</keyword>
<dbReference type="InterPro" id="IPR017930">
    <property type="entry name" value="Myb_dom"/>
</dbReference>
<evidence type="ECO:0000256" key="6">
    <source>
        <dbReference type="ARBA" id="ARBA00023163"/>
    </source>
</evidence>
<dbReference type="EMBL" id="JAXQNO010000004">
    <property type="protein sequence ID" value="KAK4799174.1"/>
    <property type="molecule type" value="Genomic_DNA"/>
</dbReference>
<name>A0AAN7RBL2_TRANT</name>
<evidence type="ECO:0000259" key="9">
    <source>
        <dbReference type="PROSITE" id="PS51294"/>
    </source>
</evidence>
<feature type="domain" description="Myb-like" evidence="8">
    <location>
        <begin position="8"/>
        <end position="56"/>
    </location>
</feature>
<dbReference type="SUPFAM" id="SSF46689">
    <property type="entry name" value="Homeodomain-like"/>
    <property type="match status" value="1"/>
</dbReference>
<evidence type="ECO:0000259" key="8">
    <source>
        <dbReference type="PROSITE" id="PS50090"/>
    </source>
</evidence>
<accession>A0AAN7RBL2</accession>
<comment type="caution">
    <text evidence="10">The sequence shown here is derived from an EMBL/GenBank/DDBJ whole genome shotgun (WGS) entry which is preliminary data.</text>
</comment>
<evidence type="ECO:0000256" key="7">
    <source>
        <dbReference type="ARBA" id="ARBA00023242"/>
    </source>
</evidence>
<dbReference type="PROSITE" id="PS51294">
    <property type="entry name" value="HTH_MYB"/>
    <property type="match status" value="2"/>
</dbReference>
<evidence type="ECO:0000256" key="1">
    <source>
        <dbReference type="ARBA" id="ARBA00004123"/>
    </source>
</evidence>
<keyword evidence="6" id="KW-0804">Transcription</keyword>
<dbReference type="AlphaFoldDB" id="A0AAN7RBL2"/>
<protein>
    <submittedName>
        <fullName evidence="10">Uncharacterized protein</fullName>
    </submittedName>
</protein>
<evidence type="ECO:0000256" key="5">
    <source>
        <dbReference type="ARBA" id="ARBA00023159"/>
    </source>
</evidence>
<dbReference type="InterPro" id="IPR001005">
    <property type="entry name" value="SANT/Myb"/>
</dbReference>
<keyword evidence="2" id="KW-0677">Repeat</keyword>
<dbReference type="InterPro" id="IPR015495">
    <property type="entry name" value="Myb_TF_plants"/>
</dbReference>
<dbReference type="InterPro" id="IPR009057">
    <property type="entry name" value="Homeodomain-like_sf"/>
</dbReference>
<gene>
    <name evidence="10" type="ORF">SAY86_024539</name>
</gene>
<evidence type="ECO:0000256" key="3">
    <source>
        <dbReference type="ARBA" id="ARBA00023015"/>
    </source>
</evidence>
<dbReference type="Gene3D" id="1.10.10.60">
    <property type="entry name" value="Homeodomain-like"/>
    <property type="match status" value="2"/>
</dbReference>
<keyword evidence="5" id="KW-0010">Activator</keyword>
<feature type="domain" description="HTH myb-type" evidence="9">
    <location>
        <begin position="61"/>
        <end position="111"/>
    </location>
</feature>
<sequence length="262" mass="30292">MRAPLGVRKGAWTEEEDEILRKCIQKFGEGNWNQVPARAGLNRCRKSCRLRWLNYLKPNIKRGVFQEDEVDLMLRLHKLLGNRWSLIAGRLPGRTANDVKNYWNSCLKNKNMVSRMPKENHKTLNIVKVDIIKPRPRAFKNFSKMIIAEATTTFTSTSSSIRHYDISSPLMALHQPHLVSMGNDNWWESLLLDDKAINEEATTVEAITTKFTLEEECGAATNKDEFCSHVMVTGDDLHDKCWRYQMELDCLEIFNHNGELII</sequence>
<dbReference type="PANTHER" id="PTHR47999:SF24">
    <property type="entry name" value="TRANSCRIPTION FACTOR MYB90"/>
    <property type="match status" value="1"/>
</dbReference>
<evidence type="ECO:0000313" key="10">
    <source>
        <dbReference type="EMBL" id="KAK4799174.1"/>
    </source>
</evidence>
<dbReference type="GO" id="GO:0005634">
    <property type="term" value="C:nucleus"/>
    <property type="evidence" value="ECO:0007669"/>
    <property type="project" value="UniProtKB-SubCell"/>
</dbReference>
<dbReference type="PROSITE" id="PS50090">
    <property type="entry name" value="MYB_LIKE"/>
    <property type="match status" value="2"/>
</dbReference>
<feature type="domain" description="HTH myb-type" evidence="9">
    <location>
        <begin position="7"/>
        <end position="60"/>
    </location>
</feature>
<dbReference type="Pfam" id="PF00249">
    <property type="entry name" value="Myb_DNA-binding"/>
    <property type="match status" value="2"/>
</dbReference>
<proteinExistence type="predicted"/>